<organism evidence="1 2">
    <name type="scientific">Pseudomonas aeruginosa (strain UCBPP-PA14)</name>
    <dbReference type="NCBI Taxonomy" id="208963"/>
    <lineage>
        <taxon>Bacteria</taxon>
        <taxon>Pseudomonadati</taxon>
        <taxon>Pseudomonadota</taxon>
        <taxon>Gammaproteobacteria</taxon>
        <taxon>Pseudomonadales</taxon>
        <taxon>Pseudomonadaceae</taxon>
        <taxon>Pseudomonas</taxon>
    </lineage>
</organism>
<dbReference type="AlphaFoldDB" id="A0A0H2Z750"/>
<sequence>MFFAGSIKMADTGIKVAYLNKDQKIWFIRASSGIYARNFRTGGVIAINHLEKILGNRLGSEVPSEGKLRSVLLKNKDYYDFVVDNKTERETKRLNRRGLNLLAQIKRFAYDIQAGDIIVTKNETDGYNIGVCSESEAFVDHSPIELPRANDEIPKGPVLRYKFRKRVIWGPMINGKNLPHTIRRATRGQQTVTNLSKHKVKIFHLIYPFFTDGDHLYFSNKILKEGDINSLVVGKLFENISLAEKLIKELVSDGEIDSRKLLLLLQKQMFSETDFVSCQAEFMSPGDMWCKIPLSQAYDLITQVGAGVIICLLLTGQLSAAELKTISDAKNAATAVVKINEDSPSSSMFKDKFQPAKPSTALKGIARKLNDKSSELEKLESDRATREVKSNLQLEMTATRTEALEKFKYGINVIELRGVNENN</sequence>
<name>A0A0H2Z750_PSEAB</name>
<dbReference type="EMBL" id="CP000438">
    <property type="protein sequence ID" value="ABJ09982.1"/>
    <property type="molecule type" value="Genomic_DNA"/>
</dbReference>
<gene>
    <name evidence="1" type="ordered locus">PA14_53590</name>
</gene>
<accession>A0A0H2Z750</accession>
<dbReference type="Proteomes" id="UP000000653">
    <property type="component" value="Chromosome"/>
</dbReference>
<proteinExistence type="predicted"/>
<protein>
    <submittedName>
        <fullName evidence="1">Uncharacterized protein</fullName>
    </submittedName>
</protein>
<dbReference type="KEGG" id="pau:PA14_53590"/>
<evidence type="ECO:0000313" key="2">
    <source>
        <dbReference type="Proteomes" id="UP000000653"/>
    </source>
</evidence>
<dbReference type="BioCyc" id="PAER208963:G1G74-4513-MONOMER"/>
<reference evidence="1 2" key="1">
    <citation type="journal article" date="2006" name="Genome Biol.">
        <title>Genomic analysis reveals that Pseudomonas aeruginosa virulence is combinatorial.</title>
        <authorList>
            <person name="Lee D.G."/>
            <person name="Urbach J.M."/>
            <person name="Wu G."/>
            <person name="Liberati N.T."/>
            <person name="Feinbaum R.L."/>
            <person name="Miyata S."/>
            <person name="Diggins L.T."/>
            <person name="He J."/>
            <person name="Saucier M."/>
            <person name="Deziel E."/>
            <person name="Friedman L."/>
            <person name="Li L."/>
            <person name="Grills G."/>
            <person name="Montgomery K."/>
            <person name="Kucherlapati R."/>
            <person name="Rahme L.G."/>
            <person name="Ausubel F.M."/>
        </authorList>
    </citation>
    <scope>NUCLEOTIDE SEQUENCE [LARGE SCALE GENOMIC DNA]</scope>
    <source>
        <strain evidence="1 2">UCBPP-PA14</strain>
    </source>
</reference>
<dbReference type="HOGENOM" id="CLU_661993_0_0_6"/>
<evidence type="ECO:0000313" key="1">
    <source>
        <dbReference type="EMBL" id="ABJ09982.1"/>
    </source>
</evidence>